<evidence type="ECO:0000256" key="3">
    <source>
        <dbReference type="ARBA" id="ARBA00022692"/>
    </source>
</evidence>
<dbReference type="HOGENOM" id="CLU_033863_4_3_9"/>
<dbReference type="EMBL" id="CP003108">
    <property type="protein sequence ID" value="AET68070.1"/>
    <property type="molecule type" value="Genomic_DNA"/>
</dbReference>
<keyword evidence="4 6" id="KW-1133">Transmembrane helix</keyword>
<evidence type="ECO:0000313" key="8">
    <source>
        <dbReference type="EMBL" id="AET68070.1"/>
    </source>
</evidence>
<dbReference type="GO" id="GO:0016020">
    <property type="term" value="C:membrane"/>
    <property type="evidence" value="ECO:0007669"/>
    <property type="project" value="UniProtKB-SubCell"/>
</dbReference>
<feature type="transmembrane region" description="Helical" evidence="6">
    <location>
        <begin position="282"/>
        <end position="304"/>
    </location>
</feature>
<comment type="subcellular location">
    <subcellularLocation>
        <location evidence="1">Membrane</location>
        <topology evidence="1">Multi-pass membrane protein</topology>
    </subcellularLocation>
</comment>
<proteinExistence type="inferred from homology"/>
<feature type="domain" description="EamA" evidence="7">
    <location>
        <begin position="156"/>
        <end position="299"/>
    </location>
</feature>
<keyword evidence="5 6" id="KW-0472">Membrane</keyword>
<feature type="transmembrane region" description="Helical" evidence="6">
    <location>
        <begin position="149"/>
        <end position="170"/>
    </location>
</feature>
<dbReference type="PANTHER" id="PTHR32322:SF2">
    <property type="entry name" value="EAMA DOMAIN-CONTAINING PROTEIN"/>
    <property type="match status" value="1"/>
</dbReference>
<feature type="transmembrane region" description="Helical" evidence="6">
    <location>
        <begin position="126"/>
        <end position="143"/>
    </location>
</feature>
<dbReference type="Proteomes" id="UP000006346">
    <property type="component" value="Chromosome"/>
</dbReference>
<feature type="transmembrane region" description="Helical" evidence="6">
    <location>
        <begin position="255"/>
        <end position="276"/>
    </location>
</feature>
<dbReference type="AlphaFoldDB" id="G7WGJ3"/>
<name>G7WGJ3_DESOD</name>
<dbReference type="STRING" id="768706.Desor_2511"/>
<feature type="transmembrane region" description="Helical" evidence="6">
    <location>
        <begin position="34"/>
        <end position="53"/>
    </location>
</feature>
<evidence type="ECO:0000313" key="9">
    <source>
        <dbReference type="Proteomes" id="UP000006346"/>
    </source>
</evidence>
<evidence type="ECO:0000256" key="6">
    <source>
        <dbReference type="SAM" id="Phobius"/>
    </source>
</evidence>
<dbReference type="Pfam" id="PF00892">
    <property type="entry name" value="EamA"/>
    <property type="match status" value="2"/>
</dbReference>
<comment type="similarity">
    <text evidence="2">Belongs to the EamA transporter family.</text>
</comment>
<organism evidence="8 9">
    <name type="scientific">Desulfosporosinus orientis (strain ATCC 19365 / DSM 765 / NCIMB 8382 / VKM B-1628 / Singapore I)</name>
    <name type="common">Desulfotomaculum orientis</name>
    <dbReference type="NCBI Taxonomy" id="768706"/>
    <lineage>
        <taxon>Bacteria</taxon>
        <taxon>Bacillati</taxon>
        <taxon>Bacillota</taxon>
        <taxon>Clostridia</taxon>
        <taxon>Eubacteriales</taxon>
        <taxon>Desulfitobacteriaceae</taxon>
        <taxon>Desulfosporosinus</taxon>
    </lineage>
</organism>
<accession>G7WGJ3</accession>
<dbReference type="InterPro" id="IPR050638">
    <property type="entry name" value="AA-Vitamin_Transporters"/>
</dbReference>
<dbReference type="KEGG" id="dor:Desor_2511"/>
<gene>
    <name evidence="8" type="ordered locus">Desor_2511</name>
</gene>
<protein>
    <submittedName>
        <fullName evidence="8">DMT(Drug/metabolite transporter) superfamily permease</fullName>
    </submittedName>
</protein>
<dbReference type="InterPro" id="IPR000620">
    <property type="entry name" value="EamA_dom"/>
</dbReference>
<evidence type="ECO:0000256" key="2">
    <source>
        <dbReference type="ARBA" id="ARBA00007362"/>
    </source>
</evidence>
<dbReference type="Gene3D" id="1.10.3730.20">
    <property type="match status" value="1"/>
</dbReference>
<dbReference type="eggNOG" id="COG0697">
    <property type="taxonomic scope" value="Bacteria"/>
</dbReference>
<dbReference type="SUPFAM" id="SSF103481">
    <property type="entry name" value="Multidrug resistance efflux transporter EmrE"/>
    <property type="match status" value="2"/>
</dbReference>
<feature type="domain" description="EamA" evidence="7">
    <location>
        <begin position="8"/>
        <end position="139"/>
    </location>
</feature>
<evidence type="ECO:0000256" key="5">
    <source>
        <dbReference type="ARBA" id="ARBA00023136"/>
    </source>
</evidence>
<evidence type="ECO:0000256" key="4">
    <source>
        <dbReference type="ARBA" id="ARBA00022989"/>
    </source>
</evidence>
<feature type="transmembrane region" description="Helical" evidence="6">
    <location>
        <begin position="191"/>
        <end position="210"/>
    </location>
</feature>
<dbReference type="InterPro" id="IPR037185">
    <property type="entry name" value="EmrE-like"/>
</dbReference>
<reference evidence="9" key="1">
    <citation type="submission" date="2011-11" db="EMBL/GenBank/DDBJ databases">
        <title>Complete sequence of Desulfosporosinus orientis DSM 765.</title>
        <authorList>
            <person name="Lucas S."/>
            <person name="Han J."/>
            <person name="Lapidus A."/>
            <person name="Cheng J.-F."/>
            <person name="Goodwin L."/>
            <person name="Pitluck S."/>
            <person name="Peters L."/>
            <person name="Ovchinnikova G."/>
            <person name="Teshima H."/>
            <person name="Detter J.C."/>
            <person name="Han C."/>
            <person name="Tapia R."/>
            <person name="Land M."/>
            <person name="Hauser L."/>
            <person name="Kyrpides N."/>
            <person name="Ivanova N."/>
            <person name="Pagani I."/>
            <person name="Pester M."/>
            <person name="Spring S."/>
            <person name="Ollivier B."/>
            <person name="Rattei T."/>
            <person name="Klenk H.-P."/>
            <person name="Wagner M."/>
            <person name="Loy A."/>
            <person name="Woyke T."/>
        </authorList>
    </citation>
    <scope>NUCLEOTIDE SEQUENCE [LARGE SCALE GENOMIC DNA]</scope>
    <source>
        <strain evidence="9">ATCC 19365 / DSM 765 / NCIMB 8382 / VKM B-1628</strain>
    </source>
</reference>
<dbReference type="RefSeq" id="WP_014184878.1">
    <property type="nucleotide sequence ID" value="NC_016584.1"/>
</dbReference>
<keyword evidence="3 6" id="KW-0812">Transmembrane</keyword>
<feature type="transmembrane region" description="Helical" evidence="6">
    <location>
        <begin position="65"/>
        <end position="86"/>
    </location>
</feature>
<dbReference type="PANTHER" id="PTHR32322">
    <property type="entry name" value="INNER MEMBRANE TRANSPORTER"/>
    <property type="match status" value="1"/>
</dbReference>
<sequence length="320" mass="34372">MDRLNGKLYLICAFSLAGTSVISARFVTGKLGTFTITAVSLFFALVFLVPLCGKQLVQYIRLMSFRNFLFLSLQALCGIFLFRMFLLSGLYYTSAGEAGILTGATPAITALLAMIVLREPVSGRKLAGILCTVGGILIIQGVLTPGNGLSLEHIGGNMLVLCAAACESAFNTLSRISAVKAAADLKGLSNPIAQTAIVSAIALILCLIPAPFEHPLKELSGIGLTEWTALLWYGVFVTALAFICWYSGIKRCGAFTAAAFSGMMPFTSMLLSTVVLGESADYQQWLGGFLVIVGMILIGTEVLMPRLRYLRIQKTKERNR</sequence>
<reference evidence="8 9" key="2">
    <citation type="journal article" date="2012" name="J. Bacteriol.">
        <title>Complete genome sequences of Desulfosporosinus orientis DSM765T, Desulfosporosinus youngiae DSM17734T, Desulfosporosinus meridiei DSM13257T, and Desulfosporosinus acidiphilus DSM22704T.</title>
        <authorList>
            <person name="Pester M."/>
            <person name="Brambilla E."/>
            <person name="Alazard D."/>
            <person name="Rattei T."/>
            <person name="Weinmaier T."/>
            <person name="Han J."/>
            <person name="Lucas S."/>
            <person name="Lapidus A."/>
            <person name="Cheng J.F."/>
            <person name="Goodwin L."/>
            <person name="Pitluck S."/>
            <person name="Peters L."/>
            <person name="Ovchinnikova G."/>
            <person name="Teshima H."/>
            <person name="Detter J.C."/>
            <person name="Han C.S."/>
            <person name="Tapia R."/>
            <person name="Land M.L."/>
            <person name="Hauser L."/>
            <person name="Kyrpides N.C."/>
            <person name="Ivanova N.N."/>
            <person name="Pagani I."/>
            <person name="Huntmann M."/>
            <person name="Wei C.L."/>
            <person name="Davenport K.W."/>
            <person name="Daligault H."/>
            <person name="Chain P.S."/>
            <person name="Chen A."/>
            <person name="Mavromatis K."/>
            <person name="Markowitz V."/>
            <person name="Szeto E."/>
            <person name="Mikhailova N."/>
            <person name="Pati A."/>
            <person name="Wagner M."/>
            <person name="Woyke T."/>
            <person name="Ollivier B."/>
            <person name="Klenk H.P."/>
            <person name="Spring S."/>
            <person name="Loy A."/>
        </authorList>
    </citation>
    <scope>NUCLEOTIDE SEQUENCE [LARGE SCALE GENOMIC DNA]</scope>
    <source>
        <strain evidence="9">ATCC 19365 / DSM 765 / NCIMB 8382 / VKM B-1628</strain>
    </source>
</reference>
<feature type="transmembrane region" description="Helical" evidence="6">
    <location>
        <begin position="98"/>
        <end position="117"/>
    </location>
</feature>
<feature type="transmembrane region" description="Helical" evidence="6">
    <location>
        <begin position="230"/>
        <end position="248"/>
    </location>
</feature>
<dbReference type="PATRIC" id="fig|768706.3.peg.2524"/>
<dbReference type="OrthoDB" id="9799821at2"/>
<evidence type="ECO:0000259" key="7">
    <source>
        <dbReference type="Pfam" id="PF00892"/>
    </source>
</evidence>
<keyword evidence="9" id="KW-1185">Reference proteome</keyword>
<evidence type="ECO:0000256" key="1">
    <source>
        <dbReference type="ARBA" id="ARBA00004141"/>
    </source>
</evidence>